<evidence type="ECO:0000313" key="3">
    <source>
        <dbReference type="EMBL" id="KDO39098.1"/>
    </source>
</evidence>
<protein>
    <recommendedName>
        <fullName evidence="2">TIR domain-containing protein</fullName>
    </recommendedName>
</protein>
<organism evidence="3 4">
    <name type="scientific">Citrus sinensis</name>
    <name type="common">Sweet orange</name>
    <name type="synonym">Citrus aurantium var. sinensis</name>
    <dbReference type="NCBI Taxonomy" id="2711"/>
    <lineage>
        <taxon>Eukaryota</taxon>
        <taxon>Viridiplantae</taxon>
        <taxon>Streptophyta</taxon>
        <taxon>Embryophyta</taxon>
        <taxon>Tracheophyta</taxon>
        <taxon>Spermatophyta</taxon>
        <taxon>Magnoliopsida</taxon>
        <taxon>eudicotyledons</taxon>
        <taxon>Gunneridae</taxon>
        <taxon>Pentapetalae</taxon>
        <taxon>rosids</taxon>
        <taxon>malvids</taxon>
        <taxon>Sapindales</taxon>
        <taxon>Rutaceae</taxon>
        <taxon>Aurantioideae</taxon>
        <taxon>Citrus</taxon>
    </lineage>
</organism>
<gene>
    <name evidence="3" type="ORF">CISIN_1g0137244mg</name>
</gene>
<feature type="non-terminal residue" evidence="3">
    <location>
        <position position="132"/>
    </location>
</feature>
<keyword evidence="4" id="KW-1185">Reference proteome</keyword>
<dbReference type="SMART" id="SM00255">
    <property type="entry name" value="TIR"/>
    <property type="match status" value="1"/>
</dbReference>
<dbReference type="InterPro" id="IPR035897">
    <property type="entry name" value="Toll_tir_struct_dom_sf"/>
</dbReference>
<feature type="domain" description="TIR" evidence="2">
    <location>
        <begin position="1"/>
        <end position="132"/>
    </location>
</feature>
<dbReference type="GO" id="GO:0005634">
    <property type="term" value="C:nucleus"/>
    <property type="evidence" value="ECO:0000318"/>
    <property type="project" value="GO_Central"/>
</dbReference>
<feature type="non-terminal residue" evidence="3">
    <location>
        <position position="1"/>
    </location>
</feature>
<dbReference type="InterPro" id="IPR000157">
    <property type="entry name" value="TIR_dom"/>
</dbReference>
<evidence type="ECO:0000256" key="1">
    <source>
        <dbReference type="ARBA" id="ARBA00023027"/>
    </source>
</evidence>
<sequence length="132" mass="15020">YEGVPTAIPSEDTRDNFTSHLYSALSQKSIETFINRGDEISQSLVDAIEASAISLIIFSEGYASSRWFFDKLVKILQCKRVYGQIVLPVFYGVDPAPVKWPTGSYGDSFLKLEERFKENSEKLQTWRNALKE</sequence>
<dbReference type="PANTHER" id="PTHR32009">
    <property type="entry name" value="TMV RESISTANCE PROTEIN N-LIKE"/>
    <property type="match status" value="1"/>
</dbReference>
<name>A0A067D8D3_CITSI</name>
<dbReference type="GO" id="GO:0007165">
    <property type="term" value="P:signal transduction"/>
    <property type="evidence" value="ECO:0000318"/>
    <property type="project" value="GO_Central"/>
</dbReference>
<dbReference type="Pfam" id="PF01582">
    <property type="entry name" value="TIR"/>
    <property type="match status" value="1"/>
</dbReference>
<dbReference type="Proteomes" id="UP000027120">
    <property type="component" value="Unassembled WGS sequence"/>
</dbReference>
<dbReference type="SUPFAM" id="SSF52200">
    <property type="entry name" value="Toll/Interleukin receptor TIR domain"/>
    <property type="match status" value="1"/>
</dbReference>
<keyword evidence="1" id="KW-0520">NAD</keyword>
<dbReference type="EMBL" id="KK786976">
    <property type="protein sequence ID" value="KDO39099.1"/>
    <property type="molecule type" value="Genomic_DNA"/>
</dbReference>
<dbReference type="AlphaFoldDB" id="A0A067D8D3"/>
<dbReference type="PROSITE" id="PS50104">
    <property type="entry name" value="TIR"/>
    <property type="match status" value="1"/>
</dbReference>
<dbReference type="Gene3D" id="3.40.50.10140">
    <property type="entry name" value="Toll/interleukin-1 receptor homology (TIR) domain"/>
    <property type="match status" value="1"/>
</dbReference>
<proteinExistence type="predicted"/>
<accession>A0A067D8D3</accession>
<reference evidence="3 4" key="1">
    <citation type="submission" date="2014-04" db="EMBL/GenBank/DDBJ databases">
        <authorList>
            <consortium name="International Citrus Genome Consortium"/>
            <person name="Gmitter F."/>
            <person name="Chen C."/>
            <person name="Farmerie W."/>
            <person name="Harkins T."/>
            <person name="Desany B."/>
            <person name="Mohiuddin M."/>
            <person name="Kodira C."/>
            <person name="Borodovsky M."/>
            <person name="Lomsadze A."/>
            <person name="Burns P."/>
            <person name="Jenkins J."/>
            <person name="Prochnik S."/>
            <person name="Shu S."/>
            <person name="Chapman J."/>
            <person name="Pitluck S."/>
            <person name="Schmutz J."/>
            <person name="Rokhsar D."/>
        </authorList>
    </citation>
    <scope>NUCLEOTIDE SEQUENCE</scope>
</reference>
<dbReference type="EMBL" id="KK786976">
    <property type="protein sequence ID" value="KDO39098.1"/>
    <property type="molecule type" value="Genomic_DNA"/>
</dbReference>
<dbReference type="PaxDb" id="2711-XP_006478367.1"/>
<evidence type="ECO:0000259" key="2">
    <source>
        <dbReference type="PROSITE" id="PS50104"/>
    </source>
</evidence>
<dbReference type="PANTHER" id="PTHR32009:SF155">
    <property type="entry name" value="DISEASE RESISTANCE PROTEIN (TIR-NBS-LRR CLASS)"/>
    <property type="match status" value="1"/>
</dbReference>
<evidence type="ECO:0000313" key="4">
    <source>
        <dbReference type="Proteomes" id="UP000027120"/>
    </source>
</evidence>